<proteinExistence type="predicted"/>
<keyword evidence="2" id="KW-1185">Reference proteome</keyword>
<protein>
    <submittedName>
        <fullName evidence="1">Uncharacterized protein</fullName>
    </submittedName>
</protein>
<dbReference type="GO" id="GO:0051879">
    <property type="term" value="F:Hsp90 protein binding"/>
    <property type="evidence" value="ECO:0007669"/>
    <property type="project" value="TreeGrafter"/>
</dbReference>
<reference evidence="1" key="1">
    <citation type="submission" date="2025-08" db="UniProtKB">
        <authorList>
            <consortium name="Ensembl"/>
        </authorList>
    </citation>
    <scope>IDENTIFICATION</scope>
</reference>
<dbReference type="InterPro" id="IPR016024">
    <property type="entry name" value="ARM-type_fold"/>
</dbReference>
<dbReference type="GO" id="GO:0030544">
    <property type="term" value="F:Hsp70 protein binding"/>
    <property type="evidence" value="ECO:0007669"/>
    <property type="project" value="TreeGrafter"/>
</dbReference>
<dbReference type="GO" id="GO:0005829">
    <property type="term" value="C:cytosol"/>
    <property type="evidence" value="ECO:0007669"/>
    <property type="project" value="TreeGrafter"/>
</dbReference>
<dbReference type="OrthoDB" id="5954824at2759"/>
<dbReference type="Ensembl" id="ENSLLET00000036653.1">
    <property type="protein sequence ID" value="ENSLLEP00000035312.1"/>
    <property type="gene ID" value="ENSLLEG00000022293.1"/>
</dbReference>
<evidence type="ECO:0000313" key="1">
    <source>
        <dbReference type="Ensembl" id="ENSLLEP00000035312.1"/>
    </source>
</evidence>
<evidence type="ECO:0000313" key="2">
    <source>
        <dbReference type="Proteomes" id="UP000694569"/>
    </source>
</evidence>
<accession>A0A8C5QC56</accession>
<sequence length="229" mass="26246">MCFLIRTLQLGKTKTPSYAEAFTVKAMMKNSIVKGPKKAGAFKERPAKPSLFRIFYDRGDLPVAVRPEPTGNKISWKVDIVRFDYSHLLPIFFDGLSETTMPYEFFARQGIHDLLDNAGPEILHVIPHIILPIRKVLNTRNRQVIRTTLKILQHLIVAHDGIGEALVPYYPQILPVLNLLKNMNVNLGDGIDYGQQKRENIGNLILESWRQWRYTEENTLSTALYNDQT</sequence>
<dbReference type="GO" id="GO:0043005">
    <property type="term" value="C:neuron projection"/>
    <property type="evidence" value="ECO:0007669"/>
    <property type="project" value="TreeGrafter"/>
</dbReference>
<dbReference type="PANTHER" id="PTHR21207:SF2">
    <property type="entry name" value="PARKIN COREGULATED GENE PROTEIN"/>
    <property type="match status" value="1"/>
</dbReference>
<reference evidence="1" key="2">
    <citation type="submission" date="2025-09" db="UniProtKB">
        <authorList>
            <consortium name="Ensembl"/>
        </authorList>
    </citation>
    <scope>IDENTIFICATION</scope>
</reference>
<dbReference type="InterPro" id="IPR019399">
    <property type="entry name" value="Parkin_co-regulated_protein"/>
</dbReference>
<organism evidence="1 2">
    <name type="scientific">Leptobrachium leishanense</name>
    <name type="common">Leishan spiny toad</name>
    <dbReference type="NCBI Taxonomy" id="445787"/>
    <lineage>
        <taxon>Eukaryota</taxon>
        <taxon>Metazoa</taxon>
        <taxon>Chordata</taxon>
        <taxon>Craniata</taxon>
        <taxon>Vertebrata</taxon>
        <taxon>Euteleostomi</taxon>
        <taxon>Amphibia</taxon>
        <taxon>Batrachia</taxon>
        <taxon>Anura</taxon>
        <taxon>Pelobatoidea</taxon>
        <taxon>Megophryidae</taxon>
        <taxon>Leptobrachium</taxon>
    </lineage>
</organism>
<dbReference type="GO" id="GO:0031982">
    <property type="term" value="C:vesicle"/>
    <property type="evidence" value="ECO:0007669"/>
    <property type="project" value="TreeGrafter"/>
</dbReference>
<dbReference type="Proteomes" id="UP000694569">
    <property type="component" value="Unplaced"/>
</dbReference>
<dbReference type="Pfam" id="PF10274">
    <property type="entry name" value="ParcG"/>
    <property type="match status" value="1"/>
</dbReference>
<dbReference type="GeneTree" id="ENSGT00940000157330"/>
<dbReference type="SUPFAM" id="SSF48371">
    <property type="entry name" value="ARM repeat"/>
    <property type="match status" value="1"/>
</dbReference>
<name>A0A8C5QC56_9ANUR</name>
<dbReference type="PANTHER" id="PTHR21207">
    <property type="entry name" value="PARKIN COREGULATED GENE PROTEIN PARK2 COREGULATED"/>
    <property type="match status" value="1"/>
</dbReference>
<dbReference type="AlphaFoldDB" id="A0A8C5QC56"/>